<dbReference type="GO" id="GO:0006882">
    <property type="term" value="P:intracellular zinc ion homeostasis"/>
    <property type="evidence" value="ECO:0007669"/>
    <property type="project" value="InterPro"/>
</dbReference>
<feature type="transmembrane region" description="Helical" evidence="9">
    <location>
        <begin position="308"/>
        <end position="330"/>
    </location>
</feature>
<dbReference type="GO" id="GO:1904257">
    <property type="term" value="P:zinc ion import into Golgi lumen"/>
    <property type="evidence" value="ECO:0007669"/>
    <property type="project" value="TreeGrafter"/>
</dbReference>
<feature type="transmembrane region" description="Helical" evidence="9">
    <location>
        <begin position="517"/>
        <end position="536"/>
    </location>
</feature>
<accession>A0A8H4AF96</accession>
<gene>
    <name evidence="11" type="ORF">F8M41_022303</name>
</gene>
<dbReference type="InterPro" id="IPR058533">
    <property type="entry name" value="Cation_efflux_TM"/>
</dbReference>
<dbReference type="GO" id="GO:0005794">
    <property type="term" value="C:Golgi apparatus"/>
    <property type="evidence" value="ECO:0007669"/>
    <property type="project" value="TreeGrafter"/>
</dbReference>
<feature type="transmembrane region" description="Helical" evidence="9">
    <location>
        <begin position="485"/>
        <end position="505"/>
    </location>
</feature>
<dbReference type="AlphaFoldDB" id="A0A8H4AF96"/>
<dbReference type="InterPro" id="IPR027469">
    <property type="entry name" value="Cation_efflux_TMD_sf"/>
</dbReference>
<keyword evidence="4 9" id="KW-0812">Transmembrane</keyword>
<evidence type="ECO:0000256" key="4">
    <source>
        <dbReference type="ARBA" id="ARBA00022692"/>
    </source>
</evidence>
<evidence type="ECO:0000256" key="7">
    <source>
        <dbReference type="ARBA" id="ARBA00023136"/>
    </source>
</evidence>
<protein>
    <submittedName>
        <fullName evidence="11">Zinc transporter 5</fullName>
    </submittedName>
</protein>
<dbReference type="GO" id="GO:0031410">
    <property type="term" value="C:cytoplasmic vesicle"/>
    <property type="evidence" value="ECO:0007669"/>
    <property type="project" value="TreeGrafter"/>
</dbReference>
<dbReference type="EMBL" id="WTPW01000687">
    <property type="protein sequence ID" value="KAF0488368.1"/>
    <property type="molecule type" value="Genomic_DNA"/>
</dbReference>
<evidence type="ECO:0000256" key="5">
    <source>
        <dbReference type="ARBA" id="ARBA00022989"/>
    </source>
</evidence>
<feature type="transmembrane region" description="Helical" evidence="9">
    <location>
        <begin position="245"/>
        <end position="266"/>
    </location>
</feature>
<dbReference type="SUPFAM" id="SSF161111">
    <property type="entry name" value="Cation efflux protein transmembrane domain-like"/>
    <property type="match status" value="1"/>
</dbReference>
<dbReference type="Proteomes" id="UP000439903">
    <property type="component" value="Unassembled WGS sequence"/>
</dbReference>
<feature type="transmembrane region" description="Helical" evidence="9">
    <location>
        <begin position="158"/>
        <end position="178"/>
    </location>
</feature>
<feature type="transmembrane region" description="Helical" evidence="9">
    <location>
        <begin position="99"/>
        <end position="116"/>
    </location>
</feature>
<keyword evidence="7 9" id="KW-0472">Membrane</keyword>
<dbReference type="GO" id="GO:0016020">
    <property type="term" value="C:membrane"/>
    <property type="evidence" value="ECO:0007669"/>
    <property type="project" value="UniProtKB-SubCell"/>
</dbReference>
<dbReference type="PANTHER" id="PTHR45755:SF4">
    <property type="entry name" value="ZINC TRANSPORTER 7"/>
    <property type="match status" value="1"/>
</dbReference>
<feature type="region of interest" description="Disordered" evidence="8">
    <location>
        <begin position="543"/>
        <end position="563"/>
    </location>
</feature>
<sequence length="768" mass="86065">MNDSKFFSTPTKRGSTINIDKINGRIPSNIPLCLFIFLALSKIIFALSTHIVREWFLLCGVPVSVVTFGVLGGAGLMLLAWQNFMGGHKALSSTKWPKVALYTIIYTTQIYFWFIGLSRLKSSRTLILTQYSDIWSISLIAFLVRNNSSSNLMSTARGAYLTLSALFISFIVDFIYSLSKPTKFSILLSQGADPSKLKDFDSYENNDISNLIIGYICILCSIWLAGYKRTMRKKLAADVGGNRRLISIAVPLGAVMISPLAFVQHIMYSTNYIVNIKTTIIMFGCLGIGLIILDYFVGHSVSIHASPISHVTTGWPLSIGSAILLGLLWFYGEFSIIDIILCGFMFPGIYNLIASDVRYANETQFPSPGIGNRAFELPLHSSVCSANISIQGFSFLESLGVYIKTIMDNDDSRQIFYFLLLNLSYMVVQIVYGIWTNSLGLISDAIHMFFDCLALAIGLFASIMSKWPENNKFTYGYKRIETLSGFANGIFLILISIFITFEAIGRLIDPPEMSTDRLLLVSFMGLVVNLIGVFVFKHGHHHHHHHHHHHGHSHGLGGHNHNSHHHYNNYDDHGYHIIPGHNHDYHDHGDNANMKGVYLHVLADTFGSVGVLISTLLIQQFGWTGFDPLASMLIAGLIFISVIPLIKNSSSVLMLTINDELEYQITEGLHELSHIHGIISYTMPRFWPNDGECLIGSIHVQVTKEVNEQLIIKEVTQVLNSKIKGLEELTIQVEKIEGGFHECLCNPCNSEYRYGGEHFIRQTKRKDY</sequence>
<evidence type="ECO:0000256" key="8">
    <source>
        <dbReference type="SAM" id="MobiDB-lite"/>
    </source>
</evidence>
<feature type="transmembrane region" description="Helical" evidence="9">
    <location>
        <begin position="415"/>
        <end position="435"/>
    </location>
</feature>
<feature type="transmembrane region" description="Helical" evidence="9">
    <location>
        <begin position="441"/>
        <end position="464"/>
    </location>
</feature>
<evidence type="ECO:0000256" key="1">
    <source>
        <dbReference type="ARBA" id="ARBA00004141"/>
    </source>
</evidence>
<dbReference type="Pfam" id="PF01545">
    <property type="entry name" value="Cation_efflux"/>
    <property type="match status" value="1"/>
</dbReference>
<dbReference type="OrthoDB" id="78669at2759"/>
<feature type="transmembrane region" description="Helical" evidence="9">
    <location>
        <begin position="208"/>
        <end position="225"/>
    </location>
</feature>
<comment type="similarity">
    <text evidence="2">Belongs to the cation diffusion facilitator (CDF) transporter (TC 2.A.4) family. SLC30A subfamily.</text>
</comment>
<dbReference type="Gene3D" id="1.20.1510.10">
    <property type="entry name" value="Cation efflux protein transmembrane domain"/>
    <property type="match status" value="1"/>
</dbReference>
<feature type="transmembrane region" description="Helical" evidence="9">
    <location>
        <begin position="629"/>
        <end position="646"/>
    </location>
</feature>
<name>A0A8H4AF96_GIGMA</name>
<keyword evidence="12" id="KW-1185">Reference proteome</keyword>
<evidence type="ECO:0000256" key="2">
    <source>
        <dbReference type="ARBA" id="ARBA00008873"/>
    </source>
</evidence>
<dbReference type="PANTHER" id="PTHR45755">
    <property type="match status" value="1"/>
</dbReference>
<feature type="transmembrane region" description="Helical" evidence="9">
    <location>
        <begin position="272"/>
        <end position="296"/>
    </location>
</feature>
<dbReference type="NCBIfam" id="TIGR01297">
    <property type="entry name" value="CDF"/>
    <property type="match status" value="1"/>
</dbReference>
<evidence type="ECO:0000256" key="3">
    <source>
        <dbReference type="ARBA" id="ARBA00022448"/>
    </source>
</evidence>
<dbReference type="InterPro" id="IPR002524">
    <property type="entry name" value="Cation_efflux"/>
</dbReference>
<evidence type="ECO:0000259" key="10">
    <source>
        <dbReference type="Pfam" id="PF01545"/>
    </source>
</evidence>
<dbReference type="GO" id="GO:0005385">
    <property type="term" value="F:zinc ion transmembrane transporter activity"/>
    <property type="evidence" value="ECO:0007669"/>
    <property type="project" value="InterPro"/>
</dbReference>
<dbReference type="InterPro" id="IPR045316">
    <property type="entry name" value="Msc2-like"/>
</dbReference>
<comment type="subcellular location">
    <subcellularLocation>
        <location evidence="1">Membrane</location>
        <topology evidence="1">Multi-pass membrane protein</topology>
    </subcellularLocation>
</comment>
<feature type="compositionally biased region" description="Basic residues" evidence="8">
    <location>
        <begin position="543"/>
        <end position="553"/>
    </location>
</feature>
<evidence type="ECO:0000313" key="11">
    <source>
        <dbReference type="EMBL" id="KAF0488368.1"/>
    </source>
</evidence>
<evidence type="ECO:0000256" key="9">
    <source>
        <dbReference type="SAM" id="Phobius"/>
    </source>
</evidence>
<organism evidence="11 12">
    <name type="scientific">Gigaspora margarita</name>
    <dbReference type="NCBI Taxonomy" id="4874"/>
    <lineage>
        <taxon>Eukaryota</taxon>
        <taxon>Fungi</taxon>
        <taxon>Fungi incertae sedis</taxon>
        <taxon>Mucoromycota</taxon>
        <taxon>Glomeromycotina</taxon>
        <taxon>Glomeromycetes</taxon>
        <taxon>Diversisporales</taxon>
        <taxon>Gigasporaceae</taxon>
        <taxon>Gigaspora</taxon>
    </lineage>
</organism>
<evidence type="ECO:0000256" key="6">
    <source>
        <dbReference type="ARBA" id="ARBA00023065"/>
    </source>
</evidence>
<feature type="domain" description="Cation efflux protein transmembrane" evidence="10">
    <location>
        <begin position="415"/>
        <end position="654"/>
    </location>
</feature>
<evidence type="ECO:0000313" key="12">
    <source>
        <dbReference type="Proteomes" id="UP000439903"/>
    </source>
</evidence>
<reference evidence="11 12" key="1">
    <citation type="journal article" date="2019" name="Environ. Microbiol.">
        <title>At the nexus of three kingdoms: the genome of the mycorrhizal fungus Gigaspora margarita provides insights into plant, endobacterial and fungal interactions.</title>
        <authorList>
            <person name="Venice F."/>
            <person name="Ghignone S."/>
            <person name="Salvioli di Fossalunga A."/>
            <person name="Amselem J."/>
            <person name="Novero M."/>
            <person name="Xianan X."/>
            <person name="Sedzielewska Toro K."/>
            <person name="Morin E."/>
            <person name="Lipzen A."/>
            <person name="Grigoriev I.V."/>
            <person name="Henrissat B."/>
            <person name="Martin F.M."/>
            <person name="Bonfante P."/>
        </authorList>
    </citation>
    <scope>NUCLEOTIDE SEQUENCE [LARGE SCALE GENOMIC DNA]</scope>
    <source>
        <strain evidence="11 12">BEG34</strain>
    </source>
</reference>
<proteinExistence type="inferred from homology"/>
<feature type="transmembrane region" description="Helical" evidence="9">
    <location>
        <begin position="55"/>
        <end position="79"/>
    </location>
</feature>
<comment type="caution">
    <text evidence="11">The sequence shown here is derived from an EMBL/GenBank/DDBJ whole genome shotgun (WGS) entry which is preliminary data.</text>
</comment>
<keyword evidence="3" id="KW-0813">Transport</keyword>
<feature type="transmembrane region" description="Helical" evidence="9">
    <location>
        <begin position="30"/>
        <end position="49"/>
    </location>
</feature>
<keyword evidence="6" id="KW-0406">Ion transport</keyword>
<feature type="transmembrane region" description="Helical" evidence="9">
    <location>
        <begin position="597"/>
        <end position="617"/>
    </location>
</feature>
<feature type="transmembrane region" description="Helical" evidence="9">
    <location>
        <begin position="336"/>
        <end position="353"/>
    </location>
</feature>
<keyword evidence="5 9" id="KW-1133">Transmembrane helix</keyword>